<gene>
    <name evidence="8" type="primary">gspJ</name>
    <name evidence="8" type="ORF">CWM98_15080</name>
</gene>
<evidence type="ECO:0000256" key="1">
    <source>
        <dbReference type="ARBA" id="ARBA00004377"/>
    </source>
</evidence>
<dbReference type="NCBIfam" id="TIGR01711">
    <property type="entry name" value="gspJ"/>
    <property type="match status" value="1"/>
</dbReference>
<dbReference type="GO" id="GO:0015628">
    <property type="term" value="P:protein secretion by the type II secretion system"/>
    <property type="evidence" value="ECO:0007669"/>
    <property type="project" value="InterPro"/>
</dbReference>
<dbReference type="Gene3D" id="2.10.70.20">
    <property type="entry name" value="gspk-gspi-gspj complex like domains"/>
    <property type="match status" value="1"/>
</dbReference>
<comment type="caution">
    <text evidence="8">The sequence shown here is derived from an EMBL/GenBank/DDBJ whole genome shotgun (WGS) entry which is preliminary data.</text>
</comment>
<sequence length="160" mass="18296">GLTLEKSQQIAALQRAFRQIADDVTHIIPRHARNSDTLFFAGRFQLQSDDWGLAFSRSGWPNPLGILPRSEIQNVSYRLRQQQLERLSFDQQDPLTGSQPTVRVVLREVTAFRLRFYADGRWQETWDRSQTLPQGLEITLTLANSGEITRLFLLTPGGSQ</sequence>
<keyword evidence="5" id="KW-0812">Transmembrane</keyword>
<evidence type="ECO:0000256" key="5">
    <source>
        <dbReference type="ARBA" id="ARBA00022692"/>
    </source>
</evidence>
<evidence type="ECO:0000256" key="6">
    <source>
        <dbReference type="ARBA" id="ARBA00022989"/>
    </source>
</evidence>
<evidence type="ECO:0000256" key="3">
    <source>
        <dbReference type="ARBA" id="ARBA00022481"/>
    </source>
</evidence>
<dbReference type="EMBL" id="PICB01000747">
    <property type="protein sequence ID" value="PLP44681.1"/>
    <property type="molecule type" value="Genomic_DNA"/>
</dbReference>
<dbReference type="AlphaFoldDB" id="A0A2N5AF82"/>
<dbReference type="Proteomes" id="UP000234473">
    <property type="component" value="Unassembled WGS sequence"/>
</dbReference>
<dbReference type="InterPro" id="IPR051621">
    <property type="entry name" value="T2SS_protein_J"/>
</dbReference>
<dbReference type="Gene3D" id="3.10.610.10">
    <property type="entry name" value="GSPII I/J protein-like"/>
    <property type="match status" value="1"/>
</dbReference>
<accession>A0A2N5AF82</accession>
<evidence type="ECO:0000256" key="7">
    <source>
        <dbReference type="ARBA" id="ARBA00023136"/>
    </source>
</evidence>
<keyword evidence="3" id="KW-0488">Methylation</keyword>
<organism evidence="8 9">
    <name type="scientific">Klebsiella variicola</name>
    <dbReference type="NCBI Taxonomy" id="244366"/>
    <lineage>
        <taxon>Bacteria</taxon>
        <taxon>Pseudomonadati</taxon>
        <taxon>Pseudomonadota</taxon>
        <taxon>Gammaproteobacteria</taxon>
        <taxon>Enterobacterales</taxon>
        <taxon>Enterobacteriaceae</taxon>
        <taxon>Klebsiella/Raoultella group</taxon>
        <taxon>Klebsiella</taxon>
        <taxon>Klebsiella pneumoniae complex</taxon>
    </lineage>
</organism>
<evidence type="ECO:0000313" key="8">
    <source>
        <dbReference type="EMBL" id="PLP44681.1"/>
    </source>
</evidence>
<dbReference type="SUPFAM" id="SSF54523">
    <property type="entry name" value="Pili subunits"/>
    <property type="match status" value="1"/>
</dbReference>
<dbReference type="PANTHER" id="PTHR39583:SF2">
    <property type="entry name" value="TYPE II SECRETION SYSTEM PROTEIN J"/>
    <property type="match status" value="1"/>
</dbReference>
<evidence type="ECO:0000256" key="2">
    <source>
        <dbReference type="ARBA" id="ARBA00022475"/>
    </source>
</evidence>
<keyword evidence="2" id="KW-1003">Cell membrane</keyword>
<dbReference type="GO" id="GO:0005886">
    <property type="term" value="C:plasma membrane"/>
    <property type="evidence" value="ECO:0007669"/>
    <property type="project" value="UniProtKB-SubCell"/>
</dbReference>
<evidence type="ECO:0000313" key="9">
    <source>
        <dbReference type="Proteomes" id="UP000234473"/>
    </source>
</evidence>
<protein>
    <submittedName>
        <fullName evidence="8">Type II secretion system protein GspJ</fullName>
    </submittedName>
</protein>
<dbReference type="GO" id="GO:0015627">
    <property type="term" value="C:type II protein secretion system complex"/>
    <property type="evidence" value="ECO:0007669"/>
    <property type="project" value="InterPro"/>
</dbReference>
<dbReference type="Pfam" id="PF11612">
    <property type="entry name" value="T2SSJ"/>
    <property type="match status" value="1"/>
</dbReference>
<dbReference type="InterPro" id="IPR010055">
    <property type="entry name" value="T2SS_protein-GspJ"/>
</dbReference>
<evidence type="ECO:0000256" key="4">
    <source>
        <dbReference type="ARBA" id="ARBA00022519"/>
    </source>
</evidence>
<feature type="non-terminal residue" evidence="8">
    <location>
        <position position="1"/>
    </location>
</feature>
<comment type="subcellular location">
    <subcellularLocation>
        <location evidence="1">Cell inner membrane</location>
        <topology evidence="1">Single-pass membrane protein</topology>
    </subcellularLocation>
</comment>
<reference evidence="8 9" key="1">
    <citation type="submission" date="2017-11" db="EMBL/GenBank/DDBJ databases">
        <authorList>
            <person name="Han C.G."/>
        </authorList>
    </citation>
    <scope>NUCLEOTIDE SEQUENCE [LARGE SCALE GENOMIC DNA]</scope>
    <source>
        <strain evidence="8 9">A5</strain>
    </source>
</reference>
<name>A0A2N5AF82_KLEVA</name>
<reference evidence="8 9" key="2">
    <citation type="submission" date="2018-01" db="EMBL/GenBank/DDBJ databases">
        <title>Genomic study of Klebsiella pneumoniae.</title>
        <authorList>
            <person name="Yang Y."/>
            <person name="Bicalho R."/>
        </authorList>
    </citation>
    <scope>NUCLEOTIDE SEQUENCE [LARGE SCALE GENOMIC DNA]</scope>
    <source>
        <strain evidence="8 9">A5</strain>
    </source>
</reference>
<dbReference type="PANTHER" id="PTHR39583">
    <property type="entry name" value="TYPE II SECRETION SYSTEM PROTEIN J-RELATED"/>
    <property type="match status" value="1"/>
</dbReference>
<keyword evidence="4" id="KW-0997">Cell inner membrane</keyword>
<proteinExistence type="predicted"/>
<keyword evidence="7" id="KW-0472">Membrane</keyword>
<keyword evidence="6" id="KW-1133">Transmembrane helix</keyword>
<dbReference type="InterPro" id="IPR045584">
    <property type="entry name" value="Pilin-like"/>
</dbReference>